<evidence type="ECO:0000259" key="1">
    <source>
        <dbReference type="Pfam" id="PF05598"/>
    </source>
</evidence>
<dbReference type="EMBL" id="FNIZ01000008">
    <property type="protein sequence ID" value="SDO82192.1"/>
    <property type="molecule type" value="Genomic_DNA"/>
</dbReference>
<dbReference type="PANTHER" id="PTHR33408">
    <property type="entry name" value="TRANSPOSASE"/>
    <property type="match status" value="1"/>
</dbReference>
<dbReference type="InterPro" id="IPR008490">
    <property type="entry name" value="Transposase_InsH_N"/>
</dbReference>
<dbReference type="OrthoDB" id="9789070at2"/>
<feature type="domain" description="Transposase InsH N-terminal" evidence="1">
    <location>
        <begin position="20"/>
        <end position="112"/>
    </location>
</feature>
<evidence type="ECO:0000313" key="4">
    <source>
        <dbReference type="Proteomes" id="UP000198860"/>
    </source>
</evidence>
<organism evidence="3 4">
    <name type="scientific">Halobacillus aidingensis</name>
    <dbReference type="NCBI Taxonomy" id="240303"/>
    <lineage>
        <taxon>Bacteria</taxon>
        <taxon>Bacillati</taxon>
        <taxon>Bacillota</taxon>
        <taxon>Bacilli</taxon>
        <taxon>Bacillales</taxon>
        <taxon>Bacillaceae</taxon>
        <taxon>Halobacillus</taxon>
    </lineage>
</organism>
<proteinExistence type="predicted"/>
<dbReference type="Proteomes" id="UP000198860">
    <property type="component" value="Unassembled WGS sequence"/>
</dbReference>
<feature type="domain" description="Transposase DDE" evidence="2">
    <location>
        <begin position="355"/>
        <end position="479"/>
    </location>
</feature>
<reference evidence="4" key="1">
    <citation type="submission" date="2016-10" db="EMBL/GenBank/DDBJ databases">
        <authorList>
            <person name="Varghese N."/>
            <person name="Submissions S."/>
        </authorList>
    </citation>
    <scope>NUCLEOTIDE SEQUENCE [LARGE SCALE GENOMIC DNA]</scope>
    <source>
        <strain evidence="4">CGMCC 1.3703</strain>
    </source>
</reference>
<dbReference type="Pfam" id="PF05598">
    <property type="entry name" value="DUF772"/>
    <property type="match status" value="1"/>
</dbReference>
<dbReference type="PANTHER" id="PTHR33408:SF2">
    <property type="entry name" value="TRANSPOSASE DDE DOMAIN-CONTAINING PROTEIN"/>
    <property type="match status" value="1"/>
</dbReference>
<dbReference type="Pfam" id="PF13751">
    <property type="entry name" value="DDE_Tnp_1_6"/>
    <property type="match status" value="1"/>
</dbReference>
<evidence type="ECO:0000259" key="2">
    <source>
        <dbReference type="Pfam" id="PF13751"/>
    </source>
</evidence>
<dbReference type="RefSeq" id="WP_143015251.1">
    <property type="nucleotide sequence ID" value="NZ_FNIZ01000008.1"/>
</dbReference>
<dbReference type="InterPro" id="IPR047629">
    <property type="entry name" value="IS1182_transpos"/>
</dbReference>
<protein>
    <submittedName>
        <fullName evidence="3">Transposase</fullName>
    </submittedName>
</protein>
<dbReference type="STRING" id="240303.SAMN05421677_10899"/>
<accession>A0A1H0MP41</accession>
<gene>
    <name evidence="3" type="ORF">SAMN05421677_10899</name>
</gene>
<dbReference type="InterPro" id="IPR025668">
    <property type="entry name" value="Tnp_DDE_dom"/>
</dbReference>
<name>A0A1H0MP41_HALAD</name>
<keyword evidence="4" id="KW-1185">Reference proteome</keyword>
<sequence>MLERQMTMNVSGYSNLYDLIVPEDHFLRQVNGLMDFTFIYENLKDKYCHDNGRNAVHPIRMFKYLFLKTTYQLSDKDLVARARVDMSFKYFLELAPEDDVIDSSTLAHFRKQRVNDDDFLDFLIDKTVQVAYENKVLQSSTLIVDSTHTKSKYNHVTPQEVLRSRSKNLRKAVYAHDESMKKKMPSKPKEDTVEAEIEYTQKVMEVVESQSSLSSYPKVQESLNLLKETVEDDLEHLQLSQDPDAKVGHKSADSSFFGYKTHLGMSEERIITAATTTTGEKSDGKYLQSLIEKSKKSGMDVDTVIGDAAYSEKKNLIYANDHEVTLISRLNSSITHGTRKKDQTFEFNKDAGMYVCPAGHMATHKRKDSRKASGNKSERIRYFFDIDQCKTCPLREGCYQDGAKSKTYTVTIQSHQHQEQAEFQETEAFKEQARQRYKIEAKNSELKHRHGYDIASSSGLKGMELQAAMAIFTVNIKRILKLMEK</sequence>
<dbReference type="AlphaFoldDB" id="A0A1H0MP41"/>
<evidence type="ECO:0000313" key="3">
    <source>
        <dbReference type="EMBL" id="SDO82192.1"/>
    </source>
</evidence>
<dbReference type="NCBIfam" id="NF033551">
    <property type="entry name" value="transpos_IS1182"/>
    <property type="match status" value="1"/>
</dbReference>